<proteinExistence type="predicted"/>
<dbReference type="InterPro" id="IPR045851">
    <property type="entry name" value="AMP-bd_C_sf"/>
</dbReference>
<dbReference type="Pfam" id="PF13193">
    <property type="entry name" value="AMP-binding_C"/>
    <property type="match status" value="1"/>
</dbReference>
<dbReference type="GO" id="GO:0005737">
    <property type="term" value="C:cytoplasm"/>
    <property type="evidence" value="ECO:0007669"/>
    <property type="project" value="TreeGrafter"/>
</dbReference>
<dbReference type="InterPro" id="IPR020845">
    <property type="entry name" value="AMP-binding_CS"/>
</dbReference>
<dbReference type="Gene3D" id="3.40.50.980">
    <property type="match status" value="2"/>
</dbReference>
<evidence type="ECO:0000259" key="1">
    <source>
        <dbReference type="Pfam" id="PF00501"/>
    </source>
</evidence>
<feature type="domain" description="AMP-binding enzyme C-terminal" evidence="2">
    <location>
        <begin position="434"/>
        <end position="510"/>
    </location>
</feature>
<dbReference type="EMBL" id="CP046171">
    <property type="protein sequence ID" value="QIS07741.1"/>
    <property type="molecule type" value="Genomic_DNA"/>
</dbReference>
<feature type="domain" description="AMP-dependent synthetase/ligase" evidence="1">
    <location>
        <begin position="29"/>
        <end position="376"/>
    </location>
</feature>
<dbReference type="AlphaFoldDB" id="A0A6G9Y3G8"/>
<dbReference type="GO" id="GO:0044550">
    <property type="term" value="P:secondary metabolite biosynthetic process"/>
    <property type="evidence" value="ECO:0007669"/>
    <property type="project" value="TreeGrafter"/>
</dbReference>
<dbReference type="Gene3D" id="2.30.38.10">
    <property type="entry name" value="Luciferase, Domain 3"/>
    <property type="match status" value="1"/>
</dbReference>
<dbReference type="GO" id="GO:0031177">
    <property type="term" value="F:phosphopantetheine binding"/>
    <property type="evidence" value="ECO:0007669"/>
    <property type="project" value="TreeGrafter"/>
</dbReference>
<dbReference type="PANTHER" id="PTHR45527:SF1">
    <property type="entry name" value="FATTY ACID SYNTHASE"/>
    <property type="match status" value="1"/>
</dbReference>
<reference evidence="3 4" key="1">
    <citation type="journal article" date="2019" name="ACS Chem. Biol.">
        <title>Identification and Mobilization of a Cryptic Antibiotic Biosynthesis Gene Locus from a Human-Pathogenic Nocardia Isolate.</title>
        <authorList>
            <person name="Herisse M."/>
            <person name="Ishida K."/>
            <person name="Porter J.L."/>
            <person name="Howden B."/>
            <person name="Hertweck C."/>
            <person name="Stinear T.P."/>
            <person name="Pidot S.J."/>
        </authorList>
    </citation>
    <scope>NUCLEOTIDE SEQUENCE [LARGE SCALE GENOMIC DNA]</scope>
    <source>
        <strain evidence="3 4">AUSMDU00024985</strain>
    </source>
</reference>
<organism evidence="3 4">
    <name type="scientific">Nocardia brasiliensis</name>
    <dbReference type="NCBI Taxonomy" id="37326"/>
    <lineage>
        <taxon>Bacteria</taxon>
        <taxon>Bacillati</taxon>
        <taxon>Actinomycetota</taxon>
        <taxon>Actinomycetes</taxon>
        <taxon>Mycobacteriales</taxon>
        <taxon>Nocardiaceae</taxon>
        <taxon>Nocardia</taxon>
    </lineage>
</organism>
<dbReference type="SUPFAM" id="SSF56801">
    <property type="entry name" value="Acetyl-CoA synthetase-like"/>
    <property type="match status" value="1"/>
</dbReference>
<protein>
    <submittedName>
        <fullName evidence="3">AMP-binding protein</fullName>
    </submittedName>
</protein>
<dbReference type="GO" id="GO:0043041">
    <property type="term" value="P:amino acid activation for nonribosomal peptide biosynthetic process"/>
    <property type="evidence" value="ECO:0007669"/>
    <property type="project" value="TreeGrafter"/>
</dbReference>
<dbReference type="Proteomes" id="UP000501705">
    <property type="component" value="Chromosome"/>
</dbReference>
<evidence type="ECO:0000259" key="2">
    <source>
        <dbReference type="Pfam" id="PF13193"/>
    </source>
</evidence>
<dbReference type="InterPro" id="IPR025110">
    <property type="entry name" value="AMP-bd_C"/>
</dbReference>
<gene>
    <name evidence="3" type="ORF">F5X71_27755</name>
</gene>
<evidence type="ECO:0000313" key="3">
    <source>
        <dbReference type="EMBL" id="QIS07741.1"/>
    </source>
</evidence>
<name>A0A6G9Y3G8_NOCBR</name>
<dbReference type="Gene3D" id="3.30.300.30">
    <property type="match status" value="1"/>
</dbReference>
<accession>A0A6G9Y3G8</accession>
<sequence length="531" mass="56684">MEASVSGHIESIAWGGPAEYACFVDQILERARTSPHACAVDDADSSLTYGELANWVWGIAAALRRNAVGPGDIVGVAVPRSGAAVASFLAVTLIGATYLPLDPAYPAKRLAYMVSDSGAVVLLQTAAAPRVATDVPRIHIEEIGSTDTDEPTELLSTRPHCAPDRPVYVIYTSGSTGWPKGVALPHRCVDNMANWQMAHSVRPDVRTAQFAPLNFDVFFQELLGTLCGGGSLVIVPEDIRRDPFALWEWLAENHIERLFLPYVALHMLAVASAGFDVGRSALVEVNTAGEQMVCTPAIKALFERLPACRLSNHYGQSESAMVSAHILSEPVPAWPSLAPIGRPLPGCELLIDAADAADPYTGELLVAGAPLSLGYLGRDELNRAKYIPLAPTAHGHDRAFRTGDLVRYDGEVVHFITRLEDEVKIRGVRVNPLETEAWLLEQPGVLEAACVVEDNGPGRRTLAAAVTADAAADRPDPTAILARLQEVLPDVAVPKLLVVLGELPRTPSGKIDRAEIAAEIRGATTAATGGR</sequence>
<dbReference type="Pfam" id="PF00501">
    <property type="entry name" value="AMP-binding"/>
    <property type="match status" value="1"/>
</dbReference>
<dbReference type="InterPro" id="IPR000873">
    <property type="entry name" value="AMP-dep_synth/lig_dom"/>
</dbReference>
<dbReference type="PROSITE" id="PS00455">
    <property type="entry name" value="AMP_BINDING"/>
    <property type="match status" value="1"/>
</dbReference>
<dbReference type="PANTHER" id="PTHR45527">
    <property type="entry name" value="NONRIBOSOMAL PEPTIDE SYNTHETASE"/>
    <property type="match status" value="1"/>
</dbReference>
<evidence type="ECO:0000313" key="4">
    <source>
        <dbReference type="Proteomes" id="UP000501705"/>
    </source>
</evidence>